<evidence type="ECO:0000313" key="3">
    <source>
        <dbReference type="Proteomes" id="UP000837932"/>
    </source>
</evidence>
<dbReference type="RefSeq" id="WP_238804870.1">
    <property type="nucleotide sequence ID" value="NZ_CAKLPY010000001.1"/>
</dbReference>
<protein>
    <recommendedName>
        <fullName evidence="4">AtpZ/AtpI family protein</fullName>
    </recommendedName>
</protein>
<dbReference type="Pfam" id="PF09527">
    <property type="entry name" value="ATPase_gene1"/>
    <property type="match status" value="1"/>
</dbReference>
<evidence type="ECO:0000256" key="1">
    <source>
        <dbReference type="SAM" id="Phobius"/>
    </source>
</evidence>
<name>A0ABN8ET03_9BACT</name>
<evidence type="ECO:0000313" key="2">
    <source>
        <dbReference type="EMBL" id="CAH0994788.1"/>
    </source>
</evidence>
<evidence type="ECO:0008006" key="4">
    <source>
        <dbReference type="Google" id="ProtNLM"/>
    </source>
</evidence>
<gene>
    <name evidence="2" type="ORF">EMA8858_00900</name>
</gene>
<keyword evidence="1" id="KW-0472">Membrane</keyword>
<dbReference type="Proteomes" id="UP000837932">
    <property type="component" value="Unassembled WGS sequence"/>
</dbReference>
<comment type="caution">
    <text evidence="2">The sequence shown here is derived from an EMBL/GenBank/DDBJ whole genome shotgun (WGS) entry which is preliminary data.</text>
</comment>
<organism evidence="2 3">
    <name type="scientific">Emticicia aquatica</name>
    <dbReference type="NCBI Taxonomy" id="1681835"/>
    <lineage>
        <taxon>Bacteria</taxon>
        <taxon>Pseudomonadati</taxon>
        <taxon>Bacteroidota</taxon>
        <taxon>Cytophagia</taxon>
        <taxon>Cytophagales</taxon>
        <taxon>Leadbetterellaceae</taxon>
        <taxon>Emticicia</taxon>
    </lineage>
</organism>
<keyword evidence="1" id="KW-0812">Transmembrane</keyword>
<dbReference type="InterPro" id="IPR032820">
    <property type="entry name" value="ATPase_put"/>
</dbReference>
<sequence>MSYSNEAPVIVKKEPENNNSWLVFTQIGLQMALTIGLGTWAGYWLDGKMLNKNPMMTLIFSLSSIGISLYNVIRQIPKN</sequence>
<reference evidence="2" key="1">
    <citation type="submission" date="2021-12" db="EMBL/GenBank/DDBJ databases">
        <authorList>
            <person name="Rodrigo-Torres L."/>
            <person name="Arahal R. D."/>
            <person name="Lucena T."/>
        </authorList>
    </citation>
    <scope>NUCLEOTIDE SEQUENCE</scope>
    <source>
        <strain evidence="2">CECT 8858</strain>
    </source>
</reference>
<feature type="transmembrane region" description="Helical" evidence="1">
    <location>
        <begin position="55"/>
        <end position="73"/>
    </location>
</feature>
<proteinExistence type="predicted"/>
<keyword evidence="3" id="KW-1185">Reference proteome</keyword>
<feature type="transmembrane region" description="Helical" evidence="1">
    <location>
        <begin position="21"/>
        <end position="43"/>
    </location>
</feature>
<keyword evidence="1" id="KW-1133">Transmembrane helix</keyword>
<accession>A0ABN8ET03</accession>
<dbReference type="EMBL" id="CAKLPY010000001">
    <property type="protein sequence ID" value="CAH0994788.1"/>
    <property type="molecule type" value="Genomic_DNA"/>
</dbReference>